<gene>
    <name evidence="10" type="ORF">D3Z33_06215</name>
</gene>
<dbReference type="PANTHER" id="PTHR11629">
    <property type="entry name" value="VACUOLAR PROTON ATPASES"/>
    <property type="match status" value="1"/>
</dbReference>
<evidence type="ECO:0000256" key="3">
    <source>
        <dbReference type="ARBA" id="ARBA00022448"/>
    </source>
</evidence>
<dbReference type="GO" id="GO:0007035">
    <property type="term" value="P:vacuolar acidification"/>
    <property type="evidence" value="ECO:0007669"/>
    <property type="project" value="TreeGrafter"/>
</dbReference>
<dbReference type="OrthoDB" id="9803814at2"/>
<dbReference type="InterPro" id="IPR002490">
    <property type="entry name" value="V-ATPase_116kDa_su"/>
</dbReference>
<keyword evidence="7 9" id="KW-0472">Membrane</keyword>
<evidence type="ECO:0008006" key="12">
    <source>
        <dbReference type="Google" id="ProtNLM"/>
    </source>
</evidence>
<evidence type="ECO:0000256" key="4">
    <source>
        <dbReference type="ARBA" id="ARBA00022692"/>
    </source>
</evidence>
<keyword evidence="8" id="KW-0175">Coiled coil</keyword>
<comment type="similarity">
    <text evidence="2">Belongs to the V-ATPase 116 kDa subunit family.</text>
</comment>
<evidence type="ECO:0000313" key="11">
    <source>
        <dbReference type="Proteomes" id="UP000467132"/>
    </source>
</evidence>
<dbReference type="GO" id="GO:0046961">
    <property type="term" value="F:proton-transporting ATPase activity, rotational mechanism"/>
    <property type="evidence" value="ECO:0007669"/>
    <property type="project" value="InterPro"/>
</dbReference>
<comment type="caution">
    <text evidence="10">The sequence shown here is derived from an EMBL/GenBank/DDBJ whole genome shotgun (WGS) entry which is preliminary data.</text>
</comment>
<dbReference type="Pfam" id="PF01496">
    <property type="entry name" value="V_ATPase_I"/>
    <property type="match status" value="2"/>
</dbReference>
<evidence type="ECO:0000256" key="9">
    <source>
        <dbReference type="SAM" id="Phobius"/>
    </source>
</evidence>
<feature type="transmembrane region" description="Helical" evidence="9">
    <location>
        <begin position="597"/>
        <end position="624"/>
    </location>
</feature>
<reference evidence="10 11" key="1">
    <citation type="submission" date="2018-08" db="EMBL/GenBank/DDBJ databases">
        <title>Murine metabolic-syndrome-specific gut microbial biobank.</title>
        <authorList>
            <person name="Liu C."/>
        </authorList>
    </citation>
    <scope>NUCLEOTIDE SEQUENCE [LARGE SCALE GENOMIC DNA]</scope>
    <source>
        <strain evidence="10 11">583</strain>
    </source>
</reference>
<organism evidence="10 11">
    <name type="scientific">Senegalia massiliensis</name>
    <dbReference type="NCBI Taxonomy" id="1720316"/>
    <lineage>
        <taxon>Bacteria</taxon>
        <taxon>Bacillati</taxon>
        <taxon>Bacillota</taxon>
        <taxon>Clostridia</taxon>
        <taxon>Eubacteriales</taxon>
        <taxon>Clostridiaceae</taxon>
        <taxon>Senegalia</taxon>
    </lineage>
</organism>
<dbReference type="AlphaFoldDB" id="A0A845QVA8"/>
<evidence type="ECO:0000256" key="8">
    <source>
        <dbReference type="SAM" id="Coils"/>
    </source>
</evidence>
<feature type="transmembrane region" description="Helical" evidence="9">
    <location>
        <begin position="570"/>
        <end position="591"/>
    </location>
</feature>
<dbReference type="Proteomes" id="UP000467132">
    <property type="component" value="Unassembled WGS sequence"/>
</dbReference>
<evidence type="ECO:0000256" key="7">
    <source>
        <dbReference type="ARBA" id="ARBA00023136"/>
    </source>
</evidence>
<evidence type="ECO:0000256" key="1">
    <source>
        <dbReference type="ARBA" id="ARBA00004141"/>
    </source>
</evidence>
<dbReference type="PANTHER" id="PTHR11629:SF63">
    <property type="entry name" value="V-TYPE PROTON ATPASE SUBUNIT A"/>
    <property type="match status" value="1"/>
</dbReference>
<feature type="transmembrane region" description="Helical" evidence="9">
    <location>
        <begin position="479"/>
        <end position="499"/>
    </location>
</feature>
<evidence type="ECO:0000256" key="6">
    <source>
        <dbReference type="ARBA" id="ARBA00023065"/>
    </source>
</evidence>
<sequence>MSIEKMSMINLVGSIEDVDKISRQIILSGNLDVVSALNEIKQSRFNLDVTEKNVESLAGMASVHPLTLHEGYKKALEKMKLIEKIYDESFDIKEEYINENCSLDAMEKNMDELYNKILPIMNKREKIKNDIDNIQKSLDNIKLIEGLDIELEKLDDMKRFNYYFGLLSKENRIKLKKNYENIPAIVLHEDTLNSGELYLVIYPVDLGKETERILRSLSFKKLDIKKGFKGKPKDIIQQLNQEKHNKKSELLKVIEKLENFKQENRKTIERCYSIFKLQERVNSLKKLMVATKYFFYLSAWIPTNCTEEFESRLKDFDITIHYEKEENLTTALNPPTKLKNNWLLSPFEYLIEMYATPSYKELDPTPFLAITYMLFFGAMFGDIGQGFVITIGGIYLGRKNGSKFAKLISRIGISSMIFGFLYGSVFGFEEIIPALVIRPFENIQTVLIASVSAGVFLVFIAYIFNIINGIRLSEYEDALFGKNGIVGGLFYGIVLYLVAQNFLNLPQISTFLGIIISLILIALMILREPLTNIIFGNKPLYSEDIGAYYIESSFEIIETLLSMISNTLSFIRIGAFALTHVGLFMAFQVISDILSNLGFSIIVLTIGNIVIIALEGLIVGIQALRLEYYELFSKYYRGEGRPYKPFKIHEENK</sequence>
<protein>
    <recommendedName>
        <fullName evidence="12">V-type ATP synthase subunit I</fullName>
    </recommendedName>
</protein>
<feature type="coiled-coil region" evidence="8">
    <location>
        <begin position="236"/>
        <end position="270"/>
    </location>
</feature>
<feature type="transmembrane region" description="Helical" evidence="9">
    <location>
        <begin position="446"/>
        <end position="467"/>
    </location>
</feature>
<evidence type="ECO:0000313" key="10">
    <source>
        <dbReference type="EMBL" id="NBI06455.1"/>
    </source>
</evidence>
<dbReference type="GO" id="GO:0033179">
    <property type="term" value="C:proton-transporting V-type ATPase, V0 domain"/>
    <property type="evidence" value="ECO:0007669"/>
    <property type="project" value="InterPro"/>
</dbReference>
<proteinExistence type="inferred from homology"/>
<dbReference type="GO" id="GO:0051117">
    <property type="term" value="F:ATPase binding"/>
    <property type="evidence" value="ECO:0007669"/>
    <property type="project" value="TreeGrafter"/>
</dbReference>
<evidence type="ECO:0000256" key="5">
    <source>
        <dbReference type="ARBA" id="ARBA00022989"/>
    </source>
</evidence>
<accession>A0A845QVA8</accession>
<dbReference type="EMBL" id="QXXA01000006">
    <property type="protein sequence ID" value="NBI06455.1"/>
    <property type="molecule type" value="Genomic_DNA"/>
</dbReference>
<evidence type="ECO:0000256" key="2">
    <source>
        <dbReference type="ARBA" id="ARBA00009904"/>
    </source>
</evidence>
<keyword evidence="4 9" id="KW-0812">Transmembrane</keyword>
<feature type="transmembrane region" description="Helical" evidence="9">
    <location>
        <begin position="505"/>
        <end position="526"/>
    </location>
</feature>
<dbReference type="RefSeq" id="WP_160196936.1">
    <property type="nucleotide sequence ID" value="NZ_QXXA01000006.1"/>
</dbReference>
<dbReference type="GO" id="GO:0016471">
    <property type="term" value="C:vacuolar proton-transporting V-type ATPase complex"/>
    <property type="evidence" value="ECO:0007669"/>
    <property type="project" value="TreeGrafter"/>
</dbReference>
<keyword evidence="11" id="KW-1185">Reference proteome</keyword>
<keyword evidence="5 9" id="KW-1133">Transmembrane helix</keyword>
<feature type="transmembrane region" description="Helical" evidence="9">
    <location>
        <begin position="367"/>
        <end position="395"/>
    </location>
</feature>
<comment type="subcellular location">
    <subcellularLocation>
        <location evidence="1">Membrane</location>
        <topology evidence="1">Multi-pass membrane protein</topology>
    </subcellularLocation>
</comment>
<feature type="transmembrane region" description="Helical" evidence="9">
    <location>
        <begin position="407"/>
        <end position="426"/>
    </location>
</feature>
<keyword evidence="6" id="KW-0406">Ion transport</keyword>
<keyword evidence="3" id="KW-0813">Transport</keyword>
<name>A0A845QVA8_9CLOT</name>